<dbReference type="RefSeq" id="WP_057743694.1">
    <property type="nucleotide sequence ID" value="NZ_BJLU01000001.1"/>
</dbReference>
<protein>
    <submittedName>
        <fullName evidence="3">Predicted membrane protein</fullName>
    </submittedName>
</protein>
<evidence type="ECO:0000256" key="1">
    <source>
        <dbReference type="SAM" id="Phobius"/>
    </source>
</evidence>
<organism evidence="2 4">
    <name type="scientific">Weissella viridescens</name>
    <name type="common">Lactobacillus viridescens</name>
    <dbReference type="NCBI Taxonomy" id="1629"/>
    <lineage>
        <taxon>Bacteria</taxon>
        <taxon>Bacillati</taxon>
        <taxon>Bacillota</taxon>
        <taxon>Bacilli</taxon>
        <taxon>Lactobacillales</taxon>
        <taxon>Lactobacillaceae</taxon>
        <taxon>Weissella</taxon>
    </lineage>
</organism>
<feature type="transmembrane region" description="Helical" evidence="1">
    <location>
        <begin position="82"/>
        <end position="99"/>
    </location>
</feature>
<evidence type="ECO:0000313" key="2">
    <source>
        <dbReference type="EMBL" id="KRN46906.1"/>
    </source>
</evidence>
<dbReference type="InterPro" id="IPR009732">
    <property type="entry name" value="DUF1304"/>
</dbReference>
<dbReference type="AlphaFoldDB" id="A0A0R2HAX9"/>
<evidence type="ECO:0000313" key="5">
    <source>
        <dbReference type="Proteomes" id="UP000254621"/>
    </source>
</evidence>
<feature type="transmembrane region" description="Helical" evidence="1">
    <location>
        <begin position="56"/>
        <end position="75"/>
    </location>
</feature>
<keyword evidence="1" id="KW-0812">Transmembrane</keyword>
<dbReference type="EMBL" id="UHIV01000004">
    <property type="protein sequence ID" value="SUP59006.1"/>
    <property type="molecule type" value="Genomic_DNA"/>
</dbReference>
<dbReference type="Proteomes" id="UP000254621">
    <property type="component" value="Unassembled WGS sequence"/>
</dbReference>
<dbReference type="Proteomes" id="UP000051992">
    <property type="component" value="Unassembled WGS sequence"/>
</dbReference>
<dbReference type="PANTHER" id="PTHR38446:SF1">
    <property type="entry name" value="BLL0914 PROTEIN"/>
    <property type="match status" value="1"/>
</dbReference>
<accession>A0A0R2HAX9</accession>
<dbReference type="Pfam" id="PF06993">
    <property type="entry name" value="DUF1304"/>
    <property type="match status" value="1"/>
</dbReference>
<keyword evidence="1" id="KW-0472">Membrane</keyword>
<reference evidence="2 4" key="1">
    <citation type="journal article" date="2015" name="Genome Announc.">
        <title>Expanding the biotechnology potential of lactobacilli through comparative genomics of 213 strains and associated genera.</title>
        <authorList>
            <person name="Sun Z."/>
            <person name="Harris H.M."/>
            <person name="McCann A."/>
            <person name="Guo C."/>
            <person name="Argimon S."/>
            <person name="Zhang W."/>
            <person name="Yang X."/>
            <person name="Jeffery I.B."/>
            <person name="Cooney J.C."/>
            <person name="Kagawa T.F."/>
            <person name="Liu W."/>
            <person name="Song Y."/>
            <person name="Salvetti E."/>
            <person name="Wrobel A."/>
            <person name="Rasinkangas P."/>
            <person name="Parkhill J."/>
            <person name="Rea M.C."/>
            <person name="O'Sullivan O."/>
            <person name="Ritari J."/>
            <person name="Douillard F.P."/>
            <person name="Paul Ross R."/>
            <person name="Yang R."/>
            <person name="Briner A.E."/>
            <person name="Felis G.E."/>
            <person name="de Vos W.M."/>
            <person name="Barrangou R."/>
            <person name="Klaenhammer T.R."/>
            <person name="Caufield P.W."/>
            <person name="Cui Y."/>
            <person name="Zhang H."/>
            <person name="O'Toole P.W."/>
        </authorList>
    </citation>
    <scope>NUCLEOTIDE SEQUENCE [LARGE SCALE GENOMIC DNA]</scope>
    <source>
        <strain evidence="2 4">DSM 20410</strain>
    </source>
</reference>
<sequence>MQMLLLILTTLIGCLHLFIMGLEIFGKPEAQAKAFNMPFEFVNQANAKTALGNQGIYNGLFGLIILATNFILPVSQSAQNSFMMLLMLFVFGVGLYGGFTATKKIFLMQCVPSAIALLLIYLV</sequence>
<dbReference type="PATRIC" id="fig|1629.5.peg.173"/>
<name>A0A0R2HAX9_WEIVI</name>
<evidence type="ECO:0000313" key="4">
    <source>
        <dbReference type="Proteomes" id="UP000051992"/>
    </source>
</evidence>
<dbReference type="EMBL" id="JQBM01000001">
    <property type="protein sequence ID" value="KRN46906.1"/>
    <property type="molecule type" value="Genomic_DNA"/>
</dbReference>
<dbReference type="OrthoDB" id="9803832at2"/>
<dbReference type="PANTHER" id="PTHR38446">
    <property type="entry name" value="BLL0914 PROTEIN"/>
    <property type="match status" value="1"/>
</dbReference>
<evidence type="ECO:0000313" key="3">
    <source>
        <dbReference type="EMBL" id="SUP59006.1"/>
    </source>
</evidence>
<gene>
    <name evidence="2" type="ORF">IV50_GL000170</name>
    <name evidence="3" type="ORF">NCTC13645_01257</name>
</gene>
<reference evidence="3 5" key="2">
    <citation type="submission" date="2018-06" db="EMBL/GenBank/DDBJ databases">
        <authorList>
            <consortium name="Pathogen Informatics"/>
            <person name="Doyle S."/>
        </authorList>
    </citation>
    <scope>NUCLEOTIDE SEQUENCE [LARGE SCALE GENOMIC DNA]</scope>
    <source>
        <strain evidence="3 5">NCTC13645</strain>
    </source>
</reference>
<keyword evidence="1" id="KW-1133">Transmembrane helix</keyword>
<keyword evidence="4" id="KW-1185">Reference proteome</keyword>
<proteinExistence type="predicted"/>